<evidence type="ECO:0000313" key="2">
    <source>
        <dbReference type="EMBL" id="PWA98994.1"/>
    </source>
</evidence>
<dbReference type="OrthoDB" id="1748042at2759"/>
<dbReference type="EMBL" id="PKPP01000040">
    <property type="protein sequence ID" value="PWA98994.1"/>
    <property type="molecule type" value="Genomic_DNA"/>
</dbReference>
<name>A0A2U1QLV6_ARTAN</name>
<evidence type="ECO:0000256" key="1">
    <source>
        <dbReference type="SAM" id="MobiDB-lite"/>
    </source>
</evidence>
<sequence>MDILSNLDEIKSMKSRHAHVSNDAMLETLKRSVQVQQKEKLGEEDEALIKSIFHGSKEKICRIDDDKLDDTYDTVFSGLDGRGTSQTGSRKRKVTESLTDLLTKTSTRDKQNKIKVDE</sequence>
<keyword evidence="3" id="KW-1185">Reference proteome</keyword>
<comment type="caution">
    <text evidence="2">The sequence shown here is derived from an EMBL/GenBank/DDBJ whole genome shotgun (WGS) entry which is preliminary data.</text>
</comment>
<dbReference type="GO" id="GO:0000398">
    <property type="term" value="P:mRNA splicing, via spliceosome"/>
    <property type="evidence" value="ECO:0007669"/>
    <property type="project" value="InterPro"/>
</dbReference>
<dbReference type="STRING" id="35608.A0A2U1QLV6"/>
<gene>
    <name evidence="2" type="ORF">CTI12_AA013370</name>
</gene>
<dbReference type="Proteomes" id="UP000245207">
    <property type="component" value="Unassembled WGS sequence"/>
</dbReference>
<proteinExistence type="predicted"/>
<dbReference type="AlphaFoldDB" id="A0A2U1QLV6"/>
<protein>
    <submittedName>
        <fullName evidence="2">Coiled-coil domain-containing protein 94</fullName>
    </submittedName>
</protein>
<dbReference type="InterPro" id="IPR007590">
    <property type="entry name" value="Saf4/Yju2"/>
</dbReference>
<accession>A0A2U1QLV6</accession>
<organism evidence="2 3">
    <name type="scientific">Artemisia annua</name>
    <name type="common">Sweet wormwood</name>
    <dbReference type="NCBI Taxonomy" id="35608"/>
    <lineage>
        <taxon>Eukaryota</taxon>
        <taxon>Viridiplantae</taxon>
        <taxon>Streptophyta</taxon>
        <taxon>Embryophyta</taxon>
        <taxon>Tracheophyta</taxon>
        <taxon>Spermatophyta</taxon>
        <taxon>Magnoliopsida</taxon>
        <taxon>eudicotyledons</taxon>
        <taxon>Gunneridae</taxon>
        <taxon>Pentapetalae</taxon>
        <taxon>asterids</taxon>
        <taxon>campanulids</taxon>
        <taxon>Asterales</taxon>
        <taxon>Asteraceae</taxon>
        <taxon>Asteroideae</taxon>
        <taxon>Anthemideae</taxon>
        <taxon>Artemisiinae</taxon>
        <taxon>Artemisia</taxon>
    </lineage>
</organism>
<feature type="region of interest" description="Disordered" evidence="1">
    <location>
        <begin position="79"/>
        <end position="102"/>
    </location>
</feature>
<evidence type="ECO:0000313" key="3">
    <source>
        <dbReference type="Proteomes" id="UP000245207"/>
    </source>
</evidence>
<dbReference type="Pfam" id="PF04502">
    <property type="entry name" value="Saf4_Yju2"/>
    <property type="match status" value="1"/>
</dbReference>
<reference evidence="2 3" key="1">
    <citation type="journal article" date="2018" name="Mol. Plant">
        <title>The genome of Artemisia annua provides insight into the evolution of Asteraceae family and artemisinin biosynthesis.</title>
        <authorList>
            <person name="Shen Q."/>
            <person name="Zhang L."/>
            <person name="Liao Z."/>
            <person name="Wang S."/>
            <person name="Yan T."/>
            <person name="Shi P."/>
            <person name="Liu M."/>
            <person name="Fu X."/>
            <person name="Pan Q."/>
            <person name="Wang Y."/>
            <person name="Lv Z."/>
            <person name="Lu X."/>
            <person name="Zhang F."/>
            <person name="Jiang W."/>
            <person name="Ma Y."/>
            <person name="Chen M."/>
            <person name="Hao X."/>
            <person name="Li L."/>
            <person name="Tang Y."/>
            <person name="Lv G."/>
            <person name="Zhou Y."/>
            <person name="Sun X."/>
            <person name="Brodelius P.E."/>
            <person name="Rose J.K.C."/>
            <person name="Tang K."/>
        </authorList>
    </citation>
    <scope>NUCLEOTIDE SEQUENCE [LARGE SCALE GENOMIC DNA]</scope>
    <source>
        <strain evidence="3">cv. Huhao1</strain>
        <tissue evidence="2">Leaf</tissue>
    </source>
</reference>